<dbReference type="InterPro" id="IPR023214">
    <property type="entry name" value="HAD_sf"/>
</dbReference>
<dbReference type="SUPFAM" id="SSF56784">
    <property type="entry name" value="HAD-like"/>
    <property type="match status" value="1"/>
</dbReference>
<evidence type="ECO:0000313" key="1">
    <source>
        <dbReference type="EMBL" id="PMC65087.1"/>
    </source>
</evidence>
<dbReference type="EMBL" id="PNHG01000003">
    <property type="protein sequence ID" value="PMC65087.1"/>
    <property type="molecule type" value="Genomic_DNA"/>
</dbReference>
<reference evidence="1 2" key="1">
    <citation type="submission" date="2017-09" db="EMBL/GenBank/DDBJ databases">
        <title>Bacterial strain isolated from the female urinary microbiota.</title>
        <authorList>
            <person name="Thomas-White K."/>
            <person name="Kumar N."/>
            <person name="Forster S."/>
            <person name="Putonti C."/>
            <person name="Lawley T."/>
            <person name="Wolfe A.J."/>
        </authorList>
    </citation>
    <scope>NUCLEOTIDE SEQUENCE [LARGE SCALE GENOMIC DNA]</scope>
    <source>
        <strain evidence="1 2">UMB0792</strain>
    </source>
</reference>
<name>A0A2N6T707_9CORY</name>
<accession>A0A2N6T707</accession>
<gene>
    <name evidence="1" type="ORF">CJ203_03210</name>
</gene>
<dbReference type="RefSeq" id="WP_102723557.1">
    <property type="nucleotide sequence ID" value="NZ_PNHG01000003.1"/>
</dbReference>
<dbReference type="Proteomes" id="UP000235836">
    <property type="component" value="Unassembled WGS sequence"/>
</dbReference>
<dbReference type="InterPro" id="IPR003337">
    <property type="entry name" value="Trehalose_PPase"/>
</dbReference>
<dbReference type="Gene3D" id="3.30.70.1020">
    <property type="entry name" value="Trehalose-6-phosphate phosphatase related protein, domain 2"/>
    <property type="match status" value="1"/>
</dbReference>
<dbReference type="Pfam" id="PF02358">
    <property type="entry name" value="Trehalose_PPase"/>
    <property type="match status" value="1"/>
</dbReference>
<dbReference type="GO" id="GO:0005992">
    <property type="term" value="P:trehalose biosynthetic process"/>
    <property type="evidence" value="ECO:0007669"/>
    <property type="project" value="InterPro"/>
</dbReference>
<sequence>MSKLLSSLAQVENLLVCVDFDGTICELGPDAYAVQPHPGAITALEELAGLSGTTVAVLSGRHLEGLRQVCPLREPVILVGSHGAEPTHGGPTLSADEQAELDRIGAELKRIAVAPSFVEEKPYQRVLHVAKVKDVTLRAAMLRDALALTSRIPPMPGHNVVEFSAVTTTKGTWLAAEKTRFDATLFAGDDVTDETALAVLDPARGDVGIKVGAATGSTDSTDTCAQHRLDSVEEMAQFLLILAVARRSAQD</sequence>
<protein>
    <submittedName>
        <fullName evidence="1">Trehalose-phosphatase</fullName>
    </submittedName>
</protein>
<dbReference type="Gene3D" id="3.40.50.1000">
    <property type="entry name" value="HAD superfamily/HAD-like"/>
    <property type="match status" value="1"/>
</dbReference>
<comment type="caution">
    <text evidence="1">The sequence shown here is derived from an EMBL/GenBank/DDBJ whole genome shotgun (WGS) entry which is preliminary data.</text>
</comment>
<evidence type="ECO:0000313" key="2">
    <source>
        <dbReference type="Proteomes" id="UP000235836"/>
    </source>
</evidence>
<organism evidence="1 2">
    <name type="scientific">Corynebacterium tuscaniense</name>
    <dbReference type="NCBI Taxonomy" id="302449"/>
    <lineage>
        <taxon>Bacteria</taxon>
        <taxon>Bacillati</taxon>
        <taxon>Actinomycetota</taxon>
        <taxon>Actinomycetes</taxon>
        <taxon>Mycobacteriales</taxon>
        <taxon>Corynebacteriaceae</taxon>
        <taxon>Corynebacterium</taxon>
    </lineage>
</organism>
<dbReference type="InterPro" id="IPR036412">
    <property type="entry name" value="HAD-like_sf"/>
</dbReference>
<proteinExistence type="predicted"/>
<dbReference type="AlphaFoldDB" id="A0A2N6T707"/>
<keyword evidence="2" id="KW-1185">Reference proteome</keyword>